<sequence length="209" mass="22545">MCAALWAGSAEAQAPPPAPACTAIRDSAERIRCYEEDARFDFAAVVLRELECDAPPRAAELIRLLIRRNAASALAFHMAEGINYFALPRPERLGGITAVAVFAHDESGRFPFLRARGRSPGPVFGIVTRDGLDAVDAWRFRHSPALHFEKSLSTMEGAKDIGCFSLARPESQPQARPDAGPAAASPVPKPAQAEDLFEAGLGPKQRQAR</sequence>
<evidence type="ECO:0000313" key="3">
    <source>
        <dbReference type="Proteomes" id="UP000564885"/>
    </source>
</evidence>
<feature type="region of interest" description="Disordered" evidence="1">
    <location>
        <begin position="167"/>
        <end position="209"/>
    </location>
</feature>
<name>A0A849I6U4_9HYPH</name>
<comment type="caution">
    <text evidence="2">The sequence shown here is derived from an EMBL/GenBank/DDBJ whole genome shotgun (WGS) entry which is preliminary data.</text>
</comment>
<evidence type="ECO:0000313" key="2">
    <source>
        <dbReference type="EMBL" id="NNM72129.1"/>
    </source>
</evidence>
<reference evidence="2 3" key="1">
    <citation type="submission" date="2020-04" db="EMBL/GenBank/DDBJ databases">
        <title>Enterovirga sp. isolate from soil.</title>
        <authorList>
            <person name="Chea S."/>
            <person name="Kim D.-U."/>
        </authorList>
    </citation>
    <scope>NUCLEOTIDE SEQUENCE [LARGE SCALE GENOMIC DNA]</scope>
    <source>
        <strain evidence="2 3">DB1703</strain>
    </source>
</reference>
<protein>
    <submittedName>
        <fullName evidence="2">Uncharacterized protein</fullName>
    </submittedName>
</protein>
<keyword evidence="3" id="KW-1185">Reference proteome</keyword>
<organism evidence="2 3">
    <name type="scientific">Enterovirga aerilata</name>
    <dbReference type="NCBI Taxonomy" id="2730920"/>
    <lineage>
        <taxon>Bacteria</taxon>
        <taxon>Pseudomonadati</taxon>
        <taxon>Pseudomonadota</taxon>
        <taxon>Alphaproteobacteria</taxon>
        <taxon>Hyphomicrobiales</taxon>
        <taxon>Methylobacteriaceae</taxon>
        <taxon>Enterovirga</taxon>
    </lineage>
</organism>
<proteinExistence type="predicted"/>
<dbReference type="AlphaFoldDB" id="A0A849I6U4"/>
<dbReference type="Proteomes" id="UP000564885">
    <property type="component" value="Unassembled WGS sequence"/>
</dbReference>
<evidence type="ECO:0000256" key="1">
    <source>
        <dbReference type="SAM" id="MobiDB-lite"/>
    </source>
</evidence>
<gene>
    <name evidence="2" type="ORF">HJG44_06935</name>
</gene>
<dbReference type="EMBL" id="JABEPP010000002">
    <property type="protein sequence ID" value="NNM72129.1"/>
    <property type="molecule type" value="Genomic_DNA"/>
</dbReference>
<dbReference type="RefSeq" id="WP_171217628.1">
    <property type="nucleotide sequence ID" value="NZ_JABEPP010000002.1"/>
</dbReference>
<accession>A0A849I6U4</accession>